<keyword evidence="2" id="KW-1185">Reference proteome</keyword>
<organism evidence="1 2">
    <name type="scientific">Drosophila gunungcola</name>
    <name type="common">fruit fly</name>
    <dbReference type="NCBI Taxonomy" id="103775"/>
    <lineage>
        <taxon>Eukaryota</taxon>
        <taxon>Metazoa</taxon>
        <taxon>Ecdysozoa</taxon>
        <taxon>Arthropoda</taxon>
        <taxon>Hexapoda</taxon>
        <taxon>Insecta</taxon>
        <taxon>Pterygota</taxon>
        <taxon>Neoptera</taxon>
        <taxon>Endopterygota</taxon>
        <taxon>Diptera</taxon>
        <taxon>Brachycera</taxon>
        <taxon>Muscomorpha</taxon>
        <taxon>Ephydroidea</taxon>
        <taxon>Drosophilidae</taxon>
        <taxon>Drosophila</taxon>
        <taxon>Sophophora</taxon>
    </lineage>
</organism>
<dbReference type="Proteomes" id="UP001059596">
    <property type="component" value="Unassembled WGS sequence"/>
</dbReference>
<name>A0A9P9YPM9_9MUSC</name>
<sequence>MTAHSEHQVSAIITITITIIISINSNIRGIYIDAAPLTEKMKANRAATSCRRSCPTRGHALLSLFDVLTSLTRRPVVRLSNCLVVWLSGSADYAELLCTPQNLDRGSGIEDRGSRGRSFRLAKACLQHMVPADSLAARLQL</sequence>
<comment type="caution">
    <text evidence="1">The sequence shown here is derived from an EMBL/GenBank/DDBJ whole genome shotgun (WGS) entry which is preliminary data.</text>
</comment>
<accession>A0A9P9YPM9</accession>
<evidence type="ECO:0000313" key="2">
    <source>
        <dbReference type="Proteomes" id="UP001059596"/>
    </source>
</evidence>
<evidence type="ECO:0000313" key="1">
    <source>
        <dbReference type="EMBL" id="KAI8040839.1"/>
    </source>
</evidence>
<proteinExistence type="predicted"/>
<dbReference type="EMBL" id="JAMKOV010000004">
    <property type="protein sequence ID" value="KAI8040839.1"/>
    <property type="molecule type" value="Genomic_DNA"/>
</dbReference>
<protein>
    <submittedName>
        <fullName evidence="1">Uncharacterized protein</fullName>
    </submittedName>
</protein>
<reference evidence="1" key="1">
    <citation type="journal article" date="2023" name="Genome Biol. Evol.">
        <title>Long-read-based Genome Assembly of Drosophila gunungcola Reveals Fewer Chemosensory Genes in Flower-breeding Species.</title>
        <authorList>
            <person name="Negi A."/>
            <person name="Liao B.Y."/>
            <person name="Yeh S.D."/>
        </authorList>
    </citation>
    <scope>NUCLEOTIDE SEQUENCE</scope>
    <source>
        <strain evidence="1">Sukarami</strain>
    </source>
</reference>
<dbReference type="AlphaFoldDB" id="A0A9P9YPM9"/>
<gene>
    <name evidence="1" type="ORF">M5D96_006782</name>
</gene>